<organism evidence="1 2">
    <name type="scientific">Nocardiopsis changdeensis</name>
    <dbReference type="NCBI Taxonomy" id="2831969"/>
    <lineage>
        <taxon>Bacteria</taxon>
        <taxon>Bacillati</taxon>
        <taxon>Actinomycetota</taxon>
        <taxon>Actinomycetes</taxon>
        <taxon>Streptosporangiales</taxon>
        <taxon>Nocardiopsidaceae</taxon>
        <taxon>Nocardiopsis</taxon>
    </lineage>
</organism>
<dbReference type="Proteomes" id="UP000676079">
    <property type="component" value="Chromosome"/>
</dbReference>
<sequence>MSRAEFIEVSATPNEVASTLRGFPETVREWSNAPETFEFRVASGDEHVGDVDVHIEEVSSGPYSTAIDVFSATWSDNPEKVQFIFDLVAKRTRWEISSRFDENDRPLVHRPRLN</sequence>
<accession>A0ABX8BT41</accession>
<evidence type="ECO:0000313" key="2">
    <source>
        <dbReference type="Proteomes" id="UP000676079"/>
    </source>
</evidence>
<name>A0ABX8BT41_9ACTN</name>
<gene>
    <name evidence="1" type="ORF">KGD84_06595</name>
</gene>
<proteinExistence type="predicted"/>
<evidence type="ECO:0008006" key="3">
    <source>
        <dbReference type="Google" id="ProtNLM"/>
    </source>
</evidence>
<dbReference type="EMBL" id="CP074133">
    <property type="protein sequence ID" value="QUX23991.1"/>
    <property type="molecule type" value="Genomic_DNA"/>
</dbReference>
<dbReference type="RefSeq" id="WP_220565248.1">
    <property type="nucleotide sequence ID" value="NZ_CP074133.1"/>
</dbReference>
<evidence type="ECO:0000313" key="1">
    <source>
        <dbReference type="EMBL" id="QUX23991.1"/>
    </source>
</evidence>
<reference evidence="1 2" key="1">
    <citation type="submission" date="2021-05" db="EMBL/GenBank/DDBJ databases">
        <title>Direct Submission.</title>
        <authorList>
            <person name="Li K."/>
            <person name="Gao J."/>
        </authorList>
    </citation>
    <scope>NUCLEOTIDE SEQUENCE [LARGE SCALE GENOMIC DNA]</scope>
    <source>
        <strain evidence="1 2">Mg02</strain>
    </source>
</reference>
<keyword evidence="2" id="KW-1185">Reference proteome</keyword>
<protein>
    <recommendedName>
        <fullName evidence="3">SRPBCC family protein</fullName>
    </recommendedName>
</protein>